<sequence>MMTSLSSAYSPHPGGIHPGVPQGHPMAVPHNPGQQQPGMPQQMHMGVSGPGGPQVSQAGALMGGMPPGAGVPSAHALQHLNPNAAAQQHQMLQQQQQMAFANNSNFQMQQQQQQMIQQQRAQQAARQQMLAQHYSGIPMPMPNGMNQMTQAQFQAMRGAGPTMARPVNLPQHLQQQQAGLQAQHTLEQQQQQQAQAQHQHQQLVAQQMAIQQQANAQAHAGNGQGQQNQLSSQHIQSMQQAQMAQAQAQAQQAQHQQSAAAAAQQNQPPPSQPQPQPQPNPQAQPPVSSQQPQPQAPNNAQQQQAMAAARMAQIQQAQQGEKLRGQCLMKLMLFADHLSNFATNSKPLETYMANGAASRAAAQLTKQQEDLGYWMHFVSQFFSPKGVMRHSLWMLDENSNKQYEIPFSALPRYFHTHFESGVKSMQLITEKGTERALPNSGHYIESQKSTFVYWFDNGSQLVATGSLRAHFDSEHKIELLEFVTNNHEEYLPRAKAIEAFKPVHEWAKEWHKLNTAPEGKQSPELNKKKPKPMRSPPNPPPEIDIAHSKVKPNIGITTSVFRFFELAEVMGQMNLLFHYSHQHSSLTPSALLEQYVTTIVNTANGPAQQNPSGPRTPAMGGFPVASPAPPHIQLPGGSPHITGSPAQAPHMQLQQSQHGTNSSGPSANTSPNASNKRRRPSAVKTEEDTQINGGPKSTVRPSPRLTKKQKPNGPGPG</sequence>
<dbReference type="GeneID" id="19462500"/>
<dbReference type="HOGENOM" id="CLU_009804_0_0_1"/>
<feature type="compositionally biased region" description="Pro residues" evidence="1">
    <location>
        <begin position="533"/>
        <end position="542"/>
    </location>
</feature>
<organism evidence="2 3">
    <name type="scientific">Glarea lozoyensis (strain ATCC 20868 / MF5171)</name>
    <dbReference type="NCBI Taxonomy" id="1116229"/>
    <lineage>
        <taxon>Eukaryota</taxon>
        <taxon>Fungi</taxon>
        <taxon>Dikarya</taxon>
        <taxon>Ascomycota</taxon>
        <taxon>Pezizomycotina</taxon>
        <taxon>Leotiomycetes</taxon>
        <taxon>Helotiales</taxon>
        <taxon>Helotiaceae</taxon>
        <taxon>Glarea</taxon>
    </lineage>
</organism>
<dbReference type="eggNOG" id="ENOG502R4RR">
    <property type="taxonomic scope" value="Eukaryota"/>
</dbReference>
<dbReference type="OrthoDB" id="774557at2759"/>
<feature type="region of interest" description="Disordered" evidence="1">
    <location>
        <begin position="603"/>
        <end position="717"/>
    </location>
</feature>
<feature type="compositionally biased region" description="Polar residues" evidence="1">
    <location>
        <begin position="603"/>
        <end position="613"/>
    </location>
</feature>
<feature type="region of interest" description="Disordered" evidence="1">
    <location>
        <begin position="1"/>
        <end position="60"/>
    </location>
</feature>
<keyword evidence="3" id="KW-1185">Reference proteome</keyword>
<dbReference type="InterPro" id="IPR029005">
    <property type="entry name" value="LIM-bd/SEUSS"/>
</dbReference>
<dbReference type="AlphaFoldDB" id="S3DVR0"/>
<feature type="compositionally biased region" description="Polar residues" evidence="1">
    <location>
        <begin position="652"/>
        <end position="674"/>
    </location>
</feature>
<dbReference type="KEGG" id="glz:GLAREA_03445"/>
<gene>
    <name evidence="2" type="ORF">GLAREA_03445</name>
</gene>
<dbReference type="PANTHER" id="PTHR10378">
    <property type="entry name" value="LIM DOMAIN-BINDING PROTEIN"/>
    <property type="match status" value="1"/>
</dbReference>
<reference evidence="2 3" key="1">
    <citation type="journal article" date="2013" name="BMC Genomics">
        <title>Genomics-driven discovery of the pneumocandin biosynthetic gene cluster in the fungus Glarea lozoyensis.</title>
        <authorList>
            <person name="Chen L."/>
            <person name="Yue Q."/>
            <person name="Zhang X."/>
            <person name="Xiang M."/>
            <person name="Wang C."/>
            <person name="Li S."/>
            <person name="Che Y."/>
            <person name="Ortiz-Lopez F.J."/>
            <person name="Bills G.F."/>
            <person name="Liu X."/>
            <person name="An Z."/>
        </authorList>
    </citation>
    <scope>NUCLEOTIDE SEQUENCE [LARGE SCALE GENOMIC DNA]</scope>
    <source>
        <strain evidence="3">ATCC 20868 / MF5171</strain>
    </source>
</reference>
<dbReference type="Pfam" id="PF01803">
    <property type="entry name" value="LIM_bind"/>
    <property type="match status" value="1"/>
</dbReference>
<dbReference type="EMBL" id="KE145363">
    <property type="protein sequence ID" value="EPE30478.1"/>
    <property type="molecule type" value="Genomic_DNA"/>
</dbReference>
<dbReference type="Proteomes" id="UP000016922">
    <property type="component" value="Unassembled WGS sequence"/>
</dbReference>
<proteinExistence type="predicted"/>
<evidence type="ECO:0008006" key="4">
    <source>
        <dbReference type="Google" id="ProtNLM"/>
    </source>
</evidence>
<dbReference type="RefSeq" id="XP_008081889.1">
    <property type="nucleotide sequence ID" value="XM_008083698.1"/>
</dbReference>
<name>S3DVR0_GLAL2</name>
<feature type="compositionally biased region" description="Low complexity" evidence="1">
    <location>
        <begin position="214"/>
        <end position="266"/>
    </location>
</feature>
<evidence type="ECO:0000313" key="2">
    <source>
        <dbReference type="EMBL" id="EPE30478.1"/>
    </source>
</evidence>
<feature type="region of interest" description="Disordered" evidence="1">
    <location>
        <begin position="214"/>
        <end position="309"/>
    </location>
</feature>
<evidence type="ECO:0000313" key="3">
    <source>
        <dbReference type="Proteomes" id="UP000016922"/>
    </source>
</evidence>
<accession>S3DVR0</accession>
<feature type="compositionally biased region" description="Low complexity" evidence="1">
    <location>
        <begin position="285"/>
        <end position="309"/>
    </location>
</feature>
<dbReference type="OMA" id="AHLFQQP"/>
<feature type="compositionally biased region" description="Pro residues" evidence="1">
    <location>
        <begin position="267"/>
        <end position="284"/>
    </location>
</feature>
<feature type="region of interest" description="Disordered" evidence="1">
    <location>
        <begin position="512"/>
        <end position="545"/>
    </location>
</feature>
<evidence type="ECO:0000256" key="1">
    <source>
        <dbReference type="SAM" id="MobiDB-lite"/>
    </source>
</evidence>
<feature type="compositionally biased region" description="Low complexity" evidence="1">
    <location>
        <begin position="32"/>
        <end position="46"/>
    </location>
</feature>
<protein>
    <recommendedName>
        <fullName evidence="4">Adhesion defective protein 1</fullName>
    </recommendedName>
</protein>
<feature type="region of interest" description="Disordered" evidence="1">
    <location>
        <begin position="172"/>
        <end position="194"/>
    </location>
</feature>